<dbReference type="InterPro" id="IPR026444">
    <property type="entry name" value="Secre_tail"/>
</dbReference>
<evidence type="ECO:0000259" key="4">
    <source>
        <dbReference type="PROSITE" id="PS51762"/>
    </source>
</evidence>
<dbReference type="Pfam" id="PF00722">
    <property type="entry name" value="Glyco_hydro_16"/>
    <property type="match status" value="1"/>
</dbReference>
<dbReference type="SUPFAM" id="SSF49899">
    <property type="entry name" value="Concanavalin A-like lectins/glucanases"/>
    <property type="match status" value="1"/>
</dbReference>
<dbReference type="InterPro" id="IPR013320">
    <property type="entry name" value="ConA-like_dom_sf"/>
</dbReference>
<feature type="signal peptide" evidence="3">
    <location>
        <begin position="1"/>
        <end position="21"/>
    </location>
</feature>
<proteinExistence type="inferred from homology"/>
<dbReference type="PANTHER" id="PTHR10963">
    <property type="entry name" value="GLYCOSYL HYDROLASE-RELATED"/>
    <property type="match status" value="1"/>
</dbReference>
<evidence type="ECO:0000256" key="2">
    <source>
        <dbReference type="ARBA" id="ARBA00022729"/>
    </source>
</evidence>
<dbReference type="InterPro" id="IPR050546">
    <property type="entry name" value="Glycosyl_Hydrlase_16"/>
</dbReference>
<comment type="similarity">
    <text evidence="1">Belongs to the glycosyl hydrolase 16 family.</text>
</comment>
<organism evidence="5 6">
    <name type="scientific">Gaetbulibacter aquiaggeris</name>
    <dbReference type="NCBI Taxonomy" id="1735373"/>
    <lineage>
        <taxon>Bacteria</taxon>
        <taxon>Pseudomonadati</taxon>
        <taxon>Bacteroidota</taxon>
        <taxon>Flavobacteriia</taxon>
        <taxon>Flavobacteriales</taxon>
        <taxon>Flavobacteriaceae</taxon>
        <taxon>Gaetbulibacter</taxon>
    </lineage>
</organism>
<dbReference type="PROSITE" id="PS51762">
    <property type="entry name" value="GH16_2"/>
    <property type="match status" value="1"/>
</dbReference>
<accession>A0ABW7MTT4</accession>
<name>A0ABW7MTT4_9FLAO</name>
<dbReference type="CDD" id="cd08023">
    <property type="entry name" value="GH16_laminarinase_like"/>
    <property type="match status" value="1"/>
</dbReference>
<dbReference type="NCBIfam" id="TIGR04183">
    <property type="entry name" value="Por_Secre_tail"/>
    <property type="match status" value="1"/>
</dbReference>
<evidence type="ECO:0000256" key="3">
    <source>
        <dbReference type="SAM" id="SignalP"/>
    </source>
</evidence>
<gene>
    <name evidence="5" type="ORF">V8G56_16000</name>
</gene>
<feature type="domain" description="GH16" evidence="4">
    <location>
        <begin position="17"/>
        <end position="277"/>
    </location>
</feature>
<feature type="chain" id="PRO_5045184049" evidence="3">
    <location>
        <begin position="22"/>
        <end position="358"/>
    </location>
</feature>
<protein>
    <submittedName>
        <fullName evidence="5">Family 16 glycosylhydrolase</fullName>
    </submittedName>
</protein>
<sequence>MKYVYLNLFLILFLNCQFSFGQTDPVYDYLVWSDDFDGTGAINTSNWFHQTIGPNGGVWFNGEQQHYTARTANSFVDNGFLNIVALKENYQPAGAPLLPYTSARLNSKFAFTYGKVVVRAKLPSGVGTWPAIWALGKNITETGAYWETQGFGTTPWPACGEIDIMEHWGTNQNYVQSAMHTPSSYGGTVNFGGQVIPTASTAFHDYVLEWYPDKMVFSVDGNVHYTYQPSIQNSDTWPFFTDQYILLNLAIQSSIEPSYTQSAMVVDYVRIYQTNPLSIDDNILSDIKIFPNPADTKINISSQLNIDKVDLYDITGKLILTTNKPKSNVIDVSAITNGMYLLKIYSGERSSTKKLIIN</sequence>
<dbReference type="Proteomes" id="UP001610104">
    <property type="component" value="Unassembled WGS sequence"/>
</dbReference>
<reference evidence="5 6" key="1">
    <citation type="submission" date="2024-02" db="EMBL/GenBank/DDBJ databases">
        <title>A Gaetbulibacter species isolated from tidal flats and genomic insights of their niches.</title>
        <authorList>
            <person name="Ye Y."/>
        </authorList>
    </citation>
    <scope>NUCLEOTIDE SEQUENCE [LARGE SCALE GENOMIC DNA]</scope>
    <source>
        <strain evidence="5 6">KEM-8</strain>
    </source>
</reference>
<comment type="caution">
    <text evidence="5">The sequence shown here is derived from an EMBL/GenBank/DDBJ whole genome shotgun (WGS) entry which is preliminary data.</text>
</comment>
<keyword evidence="6" id="KW-1185">Reference proteome</keyword>
<dbReference type="InterPro" id="IPR000757">
    <property type="entry name" value="Beta-glucanase-like"/>
</dbReference>
<evidence type="ECO:0000313" key="5">
    <source>
        <dbReference type="EMBL" id="MFH6770254.1"/>
    </source>
</evidence>
<keyword evidence="2 3" id="KW-0732">Signal</keyword>
<dbReference type="Pfam" id="PF18962">
    <property type="entry name" value="Por_Secre_tail"/>
    <property type="match status" value="1"/>
</dbReference>
<evidence type="ECO:0000313" key="6">
    <source>
        <dbReference type="Proteomes" id="UP001610104"/>
    </source>
</evidence>
<dbReference type="EMBL" id="JBAWKC010000007">
    <property type="protein sequence ID" value="MFH6770254.1"/>
    <property type="molecule type" value="Genomic_DNA"/>
</dbReference>
<dbReference type="Gene3D" id="2.60.120.200">
    <property type="match status" value="1"/>
</dbReference>
<evidence type="ECO:0000256" key="1">
    <source>
        <dbReference type="ARBA" id="ARBA00006865"/>
    </source>
</evidence>
<dbReference type="RefSeq" id="WP_395439471.1">
    <property type="nucleotide sequence ID" value="NZ_JBAWKC010000007.1"/>
</dbReference>
<dbReference type="PANTHER" id="PTHR10963:SF55">
    <property type="entry name" value="GLYCOSIDE HYDROLASE FAMILY 16 PROTEIN"/>
    <property type="match status" value="1"/>
</dbReference>